<evidence type="ECO:0000256" key="4">
    <source>
        <dbReference type="ARBA" id="ARBA00022502"/>
    </source>
</evidence>
<keyword evidence="4" id="KW-0337">GPI-anchor biosynthesis</keyword>
<reference evidence="10" key="1">
    <citation type="submission" date="2021-01" db="EMBL/GenBank/DDBJ databases">
        <authorList>
            <person name="Corre E."/>
            <person name="Pelletier E."/>
            <person name="Niang G."/>
            <person name="Scheremetjew M."/>
            <person name="Finn R."/>
            <person name="Kale V."/>
            <person name="Holt S."/>
            <person name="Cochrane G."/>
            <person name="Meng A."/>
            <person name="Brown T."/>
            <person name="Cohen L."/>
        </authorList>
    </citation>
    <scope>NUCLEOTIDE SEQUENCE</scope>
    <source>
        <strain evidence="10">SL-175</strain>
    </source>
</reference>
<evidence type="ECO:0000256" key="1">
    <source>
        <dbReference type="ARBA" id="ARBA00004141"/>
    </source>
</evidence>
<dbReference type="GO" id="GO:0006506">
    <property type="term" value="P:GPI anchor biosynthetic process"/>
    <property type="evidence" value="ECO:0007669"/>
    <property type="project" value="UniProtKB-UniPathway"/>
</dbReference>
<dbReference type="EMBL" id="HBFC01021626">
    <property type="protein sequence ID" value="CAD8710223.1"/>
    <property type="molecule type" value="Transcribed_RNA"/>
</dbReference>
<dbReference type="UniPathway" id="UPA00196"/>
<keyword evidence="6 9" id="KW-1133">Transmembrane helix</keyword>
<evidence type="ECO:0000313" key="10">
    <source>
        <dbReference type="EMBL" id="CAD8710223.1"/>
    </source>
</evidence>
<evidence type="ECO:0000256" key="8">
    <source>
        <dbReference type="SAM" id="MobiDB-lite"/>
    </source>
</evidence>
<feature type="transmembrane region" description="Helical" evidence="9">
    <location>
        <begin position="146"/>
        <end position="168"/>
    </location>
</feature>
<keyword evidence="7 9" id="KW-0472">Membrane</keyword>
<dbReference type="Pfam" id="PF06432">
    <property type="entry name" value="GPI2"/>
    <property type="match status" value="1"/>
</dbReference>
<dbReference type="AlphaFoldDB" id="A0A7S0X999"/>
<feature type="region of interest" description="Disordered" evidence="8">
    <location>
        <begin position="1"/>
        <end position="32"/>
    </location>
</feature>
<feature type="transmembrane region" description="Helical" evidence="9">
    <location>
        <begin position="279"/>
        <end position="300"/>
    </location>
</feature>
<protein>
    <recommendedName>
        <fullName evidence="11">Phosphatidylinositol N-acetylglucosaminyltransferase</fullName>
    </recommendedName>
</protein>
<evidence type="ECO:0008006" key="11">
    <source>
        <dbReference type="Google" id="ProtNLM"/>
    </source>
</evidence>
<gene>
    <name evidence="10" type="ORF">MANT1106_LOCUS12909</name>
</gene>
<feature type="transmembrane region" description="Helical" evidence="9">
    <location>
        <begin position="113"/>
        <end position="134"/>
    </location>
</feature>
<feature type="transmembrane region" description="Helical" evidence="9">
    <location>
        <begin position="255"/>
        <end position="273"/>
    </location>
</feature>
<comment type="subcellular location">
    <subcellularLocation>
        <location evidence="1">Membrane</location>
        <topology evidence="1">Multi-pass membrane protein</topology>
    </subcellularLocation>
</comment>
<feature type="transmembrane region" description="Helical" evidence="9">
    <location>
        <begin position="224"/>
        <end position="243"/>
    </location>
</feature>
<evidence type="ECO:0000256" key="3">
    <source>
        <dbReference type="ARBA" id="ARBA00008321"/>
    </source>
</evidence>
<proteinExistence type="inferred from homology"/>
<name>A0A7S0X999_9CHLO</name>
<dbReference type="InterPro" id="IPR009450">
    <property type="entry name" value="Plno_GlcNAc_GPI2"/>
</dbReference>
<evidence type="ECO:0000256" key="9">
    <source>
        <dbReference type="SAM" id="Phobius"/>
    </source>
</evidence>
<evidence type="ECO:0000256" key="6">
    <source>
        <dbReference type="ARBA" id="ARBA00022989"/>
    </source>
</evidence>
<evidence type="ECO:0000256" key="5">
    <source>
        <dbReference type="ARBA" id="ARBA00022692"/>
    </source>
</evidence>
<keyword evidence="5 9" id="KW-0812">Transmembrane</keyword>
<dbReference type="GO" id="GO:0000506">
    <property type="term" value="C:glycosylphosphatidylinositol-N-acetylglucosaminyltransferase (GPI-GnT) complex"/>
    <property type="evidence" value="ECO:0007669"/>
    <property type="project" value="TreeGrafter"/>
</dbReference>
<comment type="pathway">
    <text evidence="2">Glycolipid biosynthesis; glycosylphosphatidylinositol-anchor biosynthesis.</text>
</comment>
<dbReference type="PIRSF" id="PIRSF016104">
    <property type="entry name" value="GPI2"/>
    <property type="match status" value="1"/>
</dbReference>
<feature type="transmembrane region" description="Helical" evidence="9">
    <location>
        <begin position="76"/>
        <end position="101"/>
    </location>
</feature>
<dbReference type="PANTHER" id="PTHR12982:SF0">
    <property type="entry name" value="PHOSPHATIDYLINOSITOL N-ACETYLGLUCOSAMINYLTRANSFERASE SUBUNIT C"/>
    <property type="match status" value="1"/>
</dbReference>
<dbReference type="PANTHER" id="PTHR12982">
    <property type="entry name" value="PHOSPHATIDYLINOSITOL GLYCAN, CLASS C"/>
    <property type="match status" value="1"/>
</dbReference>
<comment type="similarity">
    <text evidence="3">Belongs to the PIGC family.</text>
</comment>
<sequence>MTSVVEARQRSSAGASTRAGDDSPLPSAHSLAPAKAAKWERILYRRQPYPDNHTDDSFLERLVLNGRITPRRLSRVILDATTVSQQLAVVALKAAAVAHLLDDGSGAGCSRPHSLMLLDGVLLLCGVIANVVLHGPAHAARQSARVGPALLLGLFALTPLFHTMTAAISDDTAVATATCSLLLHLLTHDYALLDSYTARLGGSASLGAAMFAAALLASRLPTTSAVFADMLLALVLFVLFPFLRRDVRRASTAAHLALTAAVHAATLAAVLALPGSGRLIAAGYVAAVAGIVLACPVWLIRMMAFKEQINGPWDEAKPDLSLLKGGRAREARVDREGGQGVGF</sequence>
<accession>A0A7S0X999</accession>
<evidence type="ECO:0000256" key="2">
    <source>
        <dbReference type="ARBA" id="ARBA00004687"/>
    </source>
</evidence>
<organism evidence="10">
    <name type="scientific">Mantoniella antarctica</name>
    <dbReference type="NCBI Taxonomy" id="81844"/>
    <lineage>
        <taxon>Eukaryota</taxon>
        <taxon>Viridiplantae</taxon>
        <taxon>Chlorophyta</taxon>
        <taxon>Mamiellophyceae</taxon>
        <taxon>Mamiellales</taxon>
        <taxon>Mamiellaceae</taxon>
        <taxon>Mantoniella</taxon>
    </lineage>
</organism>
<evidence type="ECO:0000256" key="7">
    <source>
        <dbReference type="ARBA" id="ARBA00023136"/>
    </source>
</evidence>